<feature type="transmembrane region" description="Helical" evidence="8">
    <location>
        <begin position="204"/>
        <end position="225"/>
    </location>
</feature>
<dbReference type="Pfam" id="PF07690">
    <property type="entry name" value="MFS_1"/>
    <property type="match status" value="1"/>
</dbReference>
<keyword evidence="4" id="KW-1003">Cell membrane</keyword>
<dbReference type="SUPFAM" id="SSF103473">
    <property type="entry name" value="MFS general substrate transporter"/>
    <property type="match status" value="1"/>
</dbReference>
<evidence type="ECO:0000256" key="5">
    <source>
        <dbReference type="ARBA" id="ARBA00022692"/>
    </source>
</evidence>
<feature type="transmembrane region" description="Helical" evidence="8">
    <location>
        <begin position="156"/>
        <end position="175"/>
    </location>
</feature>
<feature type="transmembrane region" description="Helical" evidence="8">
    <location>
        <begin position="67"/>
        <end position="86"/>
    </location>
</feature>
<dbReference type="PANTHER" id="PTHR43271">
    <property type="entry name" value="BLL2771 PROTEIN"/>
    <property type="match status" value="1"/>
</dbReference>
<feature type="domain" description="Major facilitator superfamily (MFS) profile" evidence="9">
    <location>
        <begin position="1"/>
        <end position="378"/>
    </location>
</feature>
<accession>A0A6B3W3C3</accession>
<dbReference type="PROSITE" id="PS50850">
    <property type="entry name" value="MFS"/>
    <property type="match status" value="1"/>
</dbReference>
<proteinExistence type="inferred from homology"/>
<dbReference type="EMBL" id="JAAIWN010000059">
    <property type="protein sequence ID" value="NEY82997.1"/>
    <property type="molecule type" value="Genomic_DNA"/>
</dbReference>
<protein>
    <submittedName>
        <fullName evidence="11">MFS transporter</fullName>
    </submittedName>
</protein>
<feature type="transmembrane region" description="Helical" evidence="8">
    <location>
        <begin position="245"/>
        <end position="263"/>
    </location>
</feature>
<evidence type="ECO:0000256" key="1">
    <source>
        <dbReference type="ARBA" id="ARBA00004651"/>
    </source>
</evidence>
<evidence type="ECO:0000313" key="11">
    <source>
        <dbReference type="EMBL" id="NEY82997.1"/>
    </source>
</evidence>
<keyword evidence="6 8" id="KW-1133">Transmembrane helix</keyword>
<dbReference type="InterPro" id="IPR020846">
    <property type="entry name" value="MFS_dom"/>
</dbReference>
<evidence type="ECO:0000313" key="10">
    <source>
        <dbReference type="EMBL" id="MBA4538637.1"/>
    </source>
</evidence>
<keyword evidence="12" id="KW-1185">Reference proteome</keyword>
<keyword evidence="5 8" id="KW-0812">Transmembrane</keyword>
<feature type="transmembrane region" description="Helical" evidence="8">
    <location>
        <begin position="126"/>
        <end position="144"/>
    </location>
</feature>
<feature type="transmembrane region" description="Helical" evidence="8">
    <location>
        <begin position="293"/>
        <end position="315"/>
    </location>
</feature>
<keyword evidence="7 8" id="KW-0472">Membrane</keyword>
<evidence type="ECO:0000256" key="4">
    <source>
        <dbReference type="ARBA" id="ARBA00022475"/>
    </source>
</evidence>
<dbReference type="EMBL" id="JACEIO010000057">
    <property type="protein sequence ID" value="MBA4538637.1"/>
    <property type="molecule type" value="Genomic_DNA"/>
</dbReference>
<dbReference type="Proteomes" id="UP000472971">
    <property type="component" value="Unassembled WGS sequence"/>
</dbReference>
<evidence type="ECO:0000256" key="2">
    <source>
        <dbReference type="ARBA" id="ARBA00008335"/>
    </source>
</evidence>
<dbReference type="InterPro" id="IPR011701">
    <property type="entry name" value="MFS"/>
</dbReference>
<evidence type="ECO:0000313" key="13">
    <source>
        <dbReference type="Proteomes" id="UP000570010"/>
    </source>
</evidence>
<feature type="transmembrane region" description="Helical" evidence="8">
    <location>
        <begin position="270"/>
        <end position="287"/>
    </location>
</feature>
<comment type="subcellular location">
    <subcellularLocation>
        <location evidence="1">Cell membrane</location>
        <topology evidence="1">Multi-pass membrane protein</topology>
    </subcellularLocation>
</comment>
<evidence type="ECO:0000313" key="12">
    <source>
        <dbReference type="Proteomes" id="UP000472971"/>
    </source>
</evidence>
<sequence>MMVAMTCASVIVFANLYFVQPIMPLLVRDFRVTETTAGLSLSVAVISMIIGLLFFGFLSDRIGRHNIMMITLISSIIPLIFMPFVPSFNLFLLLRLFQGFFIAGLPAAAIAYISEEVSPRGVSVGIATYIAANGLGGMAGRVFVGYAADVFKWETSIYLLFSLSLVLFLVFYFLLPRSRFFEPSNTSYKKDIHGMLVHGKNKKLIPVFIMGVILQFSFTGAWTYLPFYLEQEPFFLTVKDISFTYFAYTAGIVGSMVAGRLAVHIPKTKIVFTGVITLIAGSWITLVPSLTTVIIGLCLTCLGFFTAHSLMAAIVNERATHHKGGASSMYLVCYYVGVATGGTISGVLWNSFGWIGVLSISFLLIPLVLWVFFGVRRKDS</sequence>
<feature type="transmembrane region" description="Helical" evidence="8">
    <location>
        <begin position="354"/>
        <end position="375"/>
    </location>
</feature>
<feature type="transmembrane region" description="Helical" evidence="8">
    <location>
        <begin position="327"/>
        <end position="348"/>
    </location>
</feature>
<feature type="transmembrane region" description="Helical" evidence="8">
    <location>
        <begin position="38"/>
        <end position="58"/>
    </location>
</feature>
<dbReference type="GO" id="GO:0005886">
    <property type="term" value="C:plasma membrane"/>
    <property type="evidence" value="ECO:0007669"/>
    <property type="project" value="UniProtKB-SubCell"/>
</dbReference>
<comment type="similarity">
    <text evidence="2">Belongs to the major facilitator superfamily.</text>
</comment>
<reference evidence="10 13" key="2">
    <citation type="submission" date="2020-07" db="EMBL/GenBank/DDBJ databases">
        <authorList>
            <person name="Feng H."/>
        </authorList>
    </citation>
    <scope>NUCLEOTIDE SEQUENCE [LARGE SCALE GENOMIC DNA]</scope>
    <source>
        <strain evidence="13">s-12</strain>
        <strain evidence="10">S-12</strain>
    </source>
</reference>
<evidence type="ECO:0000259" key="9">
    <source>
        <dbReference type="PROSITE" id="PS50850"/>
    </source>
</evidence>
<dbReference type="PANTHER" id="PTHR43271:SF1">
    <property type="entry name" value="INNER MEMBRANE TRANSPORT PROTEIN YNFM"/>
    <property type="match status" value="1"/>
</dbReference>
<reference evidence="11 12" key="1">
    <citation type="submission" date="2020-02" db="EMBL/GenBank/DDBJ databases">
        <title>Bacillus aquiflavi sp. nov., isolated from yellow water of strong flavor Chinese baijiu in Yibin region of China.</title>
        <authorList>
            <person name="Xie J."/>
        </authorList>
    </citation>
    <scope>NUCLEOTIDE SEQUENCE [LARGE SCALE GENOMIC DNA]</scope>
    <source>
        <strain evidence="11 12">3H-10</strain>
    </source>
</reference>
<gene>
    <name evidence="11" type="ORF">G4D64_16210</name>
    <name evidence="10" type="ORF">H1Z61_16265</name>
</gene>
<dbReference type="Proteomes" id="UP000570010">
    <property type="component" value="Unassembled WGS sequence"/>
</dbReference>
<name>A0A6B3W3C3_9BACI</name>
<dbReference type="GO" id="GO:0022857">
    <property type="term" value="F:transmembrane transporter activity"/>
    <property type="evidence" value="ECO:0007669"/>
    <property type="project" value="InterPro"/>
</dbReference>
<dbReference type="Gene3D" id="1.20.1250.20">
    <property type="entry name" value="MFS general substrate transporter like domains"/>
    <property type="match status" value="1"/>
</dbReference>
<comment type="caution">
    <text evidence="11">The sequence shown here is derived from an EMBL/GenBank/DDBJ whole genome shotgun (WGS) entry which is preliminary data.</text>
</comment>
<evidence type="ECO:0000256" key="3">
    <source>
        <dbReference type="ARBA" id="ARBA00022448"/>
    </source>
</evidence>
<evidence type="ECO:0000256" key="6">
    <source>
        <dbReference type="ARBA" id="ARBA00022989"/>
    </source>
</evidence>
<feature type="transmembrane region" description="Helical" evidence="8">
    <location>
        <begin position="92"/>
        <end position="114"/>
    </location>
</feature>
<dbReference type="InterPro" id="IPR036259">
    <property type="entry name" value="MFS_trans_sf"/>
</dbReference>
<organism evidence="11 12">
    <name type="scientific">Bacillus aquiflavi</name>
    <dbReference type="NCBI Taxonomy" id="2672567"/>
    <lineage>
        <taxon>Bacteria</taxon>
        <taxon>Bacillati</taxon>
        <taxon>Bacillota</taxon>
        <taxon>Bacilli</taxon>
        <taxon>Bacillales</taxon>
        <taxon>Bacillaceae</taxon>
        <taxon>Bacillus</taxon>
    </lineage>
</organism>
<evidence type="ECO:0000256" key="7">
    <source>
        <dbReference type="ARBA" id="ARBA00023136"/>
    </source>
</evidence>
<dbReference type="CDD" id="cd17324">
    <property type="entry name" value="MFS_NepI_like"/>
    <property type="match status" value="1"/>
</dbReference>
<evidence type="ECO:0000256" key="8">
    <source>
        <dbReference type="SAM" id="Phobius"/>
    </source>
</evidence>
<dbReference type="AlphaFoldDB" id="A0A6B3W3C3"/>
<keyword evidence="3" id="KW-0813">Transport</keyword>